<feature type="region of interest" description="Disordered" evidence="1">
    <location>
        <begin position="60"/>
        <end position="142"/>
    </location>
</feature>
<protein>
    <submittedName>
        <fullName evidence="2">Uncharacterized protein</fullName>
    </submittedName>
</protein>
<keyword evidence="3" id="KW-1185">Reference proteome</keyword>
<feature type="compositionally biased region" description="Basic and acidic residues" evidence="1">
    <location>
        <begin position="122"/>
        <end position="142"/>
    </location>
</feature>
<evidence type="ECO:0000313" key="3">
    <source>
        <dbReference type="Proteomes" id="UP000636579"/>
    </source>
</evidence>
<proteinExistence type="predicted"/>
<evidence type="ECO:0000256" key="1">
    <source>
        <dbReference type="SAM" id="MobiDB-lite"/>
    </source>
</evidence>
<accession>A0ABR9J9V1</accession>
<feature type="compositionally biased region" description="Pro residues" evidence="1">
    <location>
        <begin position="60"/>
        <end position="80"/>
    </location>
</feature>
<organism evidence="2 3">
    <name type="scientific">Nesterenkonia halotolerans</name>
    <dbReference type="NCBI Taxonomy" id="225325"/>
    <lineage>
        <taxon>Bacteria</taxon>
        <taxon>Bacillati</taxon>
        <taxon>Actinomycetota</taxon>
        <taxon>Actinomycetes</taxon>
        <taxon>Micrococcales</taxon>
        <taxon>Micrococcaceae</taxon>
        <taxon>Nesterenkonia</taxon>
    </lineage>
</organism>
<dbReference type="RefSeq" id="WP_192592550.1">
    <property type="nucleotide sequence ID" value="NZ_JADBEE010000002.1"/>
</dbReference>
<reference evidence="2 3" key="1">
    <citation type="submission" date="2020-10" db="EMBL/GenBank/DDBJ databases">
        <title>Sequencing the genomes of 1000 actinobacteria strains.</title>
        <authorList>
            <person name="Klenk H.-P."/>
        </authorList>
    </citation>
    <scope>NUCLEOTIDE SEQUENCE [LARGE SCALE GENOMIC DNA]</scope>
    <source>
        <strain evidence="2 3">DSM 15474</strain>
    </source>
</reference>
<comment type="caution">
    <text evidence="2">The sequence shown here is derived from an EMBL/GenBank/DDBJ whole genome shotgun (WGS) entry which is preliminary data.</text>
</comment>
<dbReference type="Proteomes" id="UP000636579">
    <property type="component" value="Unassembled WGS sequence"/>
</dbReference>
<evidence type="ECO:0000313" key="2">
    <source>
        <dbReference type="EMBL" id="MBE1515754.1"/>
    </source>
</evidence>
<gene>
    <name evidence="2" type="ORF">H4W26_002546</name>
</gene>
<feature type="region of interest" description="Disordered" evidence="1">
    <location>
        <begin position="1"/>
        <end position="25"/>
    </location>
</feature>
<dbReference type="EMBL" id="JADBEE010000002">
    <property type="protein sequence ID" value="MBE1515754.1"/>
    <property type="molecule type" value="Genomic_DNA"/>
</dbReference>
<name>A0ABR9J9V1_9MICC</name>
<sequence length="142" mass="15600">MRRKHRAAPEHQQLGRPVEAESRANLGQGRILIEAAVRARLLGFQLLRLDAEVVLTPVRAAPPPLATGPVPGSEPGPPPRRVGRERPNPEKNPGSRSRREPPWSPLSAEESRPGASMAAARRLLEEADRSLEQAKDGNERRL</sequence>